<gene>
    <name evidence="4" type="primary">rihB</name>
    <name evidence="4" type="ORF">CHI95_13435</name>
</gene>
<dbReference type="Pfam" id="PF01156">
    <property type="entry name" value="IU_nuc_hydro"/>
    <property type="match status" value="1"/>
</dbReference>
<dbReference type="Proteomes" id="UP000216001">
    <property type="component" value="Unassembled WGS sequence"/>
</dbReference>
<organism evidence="4 5">
    <name type="scientific">Providencia rettgeri</name>
    <dbReference type="NCBI Taxonomy" id="587"/>
    <lineage>
        <taxon>Bacteria</taxon>
        <taxon>Pseudomonadati</taxon>
        <taxon>Pseudomonadota</taxon>
        <taxon>Gammaproteobacteria</taxon>
        <taxon>Enterobacterales</taxon>
        <taxon>Morganellaceae</taxon>
        <taxon>Providencia</taxon>
    </lineage>
</organism>
<dbReference type="PANTHER" id="PTHR12304">
    <property type="entry name" value="INOSINE-URIDINE PREFERRING NUCLEOSIDE HYDROLASE"/>
    <property type="match status" value="1"/>
</dbReference>
<name>A0A264VRV3_PRORE</name>
<dbReference type="CDD" id="cd02651">
    <property type="entry name" value="nuc_hydro_IU_UC_XIUA"/>
    <property type="match status" value="1"/>
</dbReference>
<dbReference type="RefSeq" id="WP_094961886.1">
    <property type="nucleotide sequence ID" value="NZ_NOWC01000015.1"/>
</dbReference>
<reference evidence="4 5" key="1">
    <citation type="submission" date="2017-07" db="EMBL/GenBank/DDBJ databases">
        <title>blaIMP-27 on transferable plasmids in Proteus mirabilis and Providencia rettgeri.</title>
        <authorList>
            <person name="Potter R."/>
        </authorList>
    </citation>
    <scope>NUCLEOTIDE SEQUENCE [LARGE SCALE GENOMIC DNA]</scope>
    <source>
        <strain evidence="4 5">PR1</strain>
    </source>
</reference>
<dbReference type="AlphaFoldDB" id="A0A264VRV3"/>
<comment type="caution">
    <text evidence="4">The sequence shown here is derived from an EMBL/GenBank/DDBJ whole genome shotgun (WGS) entry which is preliminary data.</text>
</comment>
<accession>A0A264VRV3</accession>
<keyword evidence="2" id="KW-0326">Glycosidase</keyword>
<evidence type="ECO:0000313" key="5">
    <source>
        <dbReference type="Proteomes" id="UP000216001"/>
    </source>
</evidence>
<evidence type="ECO:0000313" key="4">
    <source>
        <dbReference type="EMBL" id="OZS74090.1"/>
    </source>
</evidence>
<sequence>MSKNKIIIDCDPGHDDAMAIFLALGNPNIDLLAVTTAAGNKTLDEVTYNTRAVMELIGANNIPIAAGCSRPLVRTIQKGLKTHKVTGIDRSQLPEPKLPIDERHAVDLIIDTIKSHPPKTVTLVPIGGLTNIALAARKAPEIVGLVKEVVLMGGGYHTGNSTAVAEFNILIDPEAAHIVFNETWPITMVGLGLAYQARPDDQIIEKIKALNTRLSHFVVESLNNYTASYRQQKGHSDHAPVHDLCAVAYVIDPSIMETIKAPINIELQGALTTGMTVTDFRLPIKAECHTQAATKLDNPQLWDMFIDSLEQLGK</sequence>
<dbReference type="InterPro" id="IPR001910">
    <property type="entry name" value="Inosine/uridine_hydrolase_dom"/>
</dbReference>
<dbReference type="InterPro" id="IPR036452">
    <property type="entry name" value="Ribo_hydro-like"/>
</dbReference>
<evidence type="ECO:0000256" key="1">
    <source>
        <dbReference type="ARBA" id="ARBA00022801"/>
    </source>
</evidence>
<dbReference type="GO" id="GO:0005829">
    <property type="term" value="C:cytosol"/>
    <property type="evidence" value="ECO:0007669"/>
    <property type="project" value="TreeGrafter"/>
</dbReference>
<keyword evidence="1 4" id="KW-0378">Hydrolase</keyword>
<feature type="domain" description="Inosine/uridine-preferring nucleoside hydrolase" evidence="3">
    <location>
        <begin position="6"/>
        <end position="303"/>
    </location>
</feature>
<evidence type="ECO:0000256" key="2">
    <source>
        <dbReference type="ARBA" id="ARBA00023295"/>
    </source>
</evidence>
<protein>
    <submittedName>
        <fullName evidence="4">Ribonucleoside hydrolase</fullName>
    </submittedName>
</protein>
<evidence type="ECO:0000259" key="3">
    <source>
        <dbReference type="Pfam" id="PF01156"/>
    </source>
</evidence>
<dbReference type="PANTHER" id="PTHR12304:SF4">
    <property type="entry name" value="URIDINE NUCLEOSIDASE"/>
    <property type="match status" value="1"/>
</dbReference>
<dbReference type="Gene3D" id="3.90.245.10">
    <property type="entry name" value="Ribonucleoside hydrolase-like"/>
    <property type="match status" value="1"/>
</dbReference>
<proteinExistence type="predicted"/>
<dbReference type="GO" id="GO:0008477">
    <property type="term" value="F:purine nucleosidase activity"/>
    <property type="evidence" value="ECO:0007669"/>
    <property type="project" value="TreeGrafter"/>
</dbReference>
<dbReference type="EMBL" id="NOWC01000015">
    <property type="protein sequence ID" value="OZS74090.1"/>
    <property type="molecule type" value="Genomic_DNA"/>
</dbReference>
<dbReference type="GO" id="GO:0006152">
    <property type="term" value="P:purine nucleoside catabolic process"/>
    <property type="evidence" value="ECO:0007669"/>
    <property type="project" value="TreeGrafter"/>
</dbReference>
<dbReference type="InterPro" id="IPR023186">
    <property type="entry name" value="IUNH"/>
</dbReference>
<dbReference type="SUPFAM" id="SSF53590">
    <property type="entry name" value="Nucleoside hydrolase"/>
    <property type="match status" value="1"/>
</dbReference>